<dbReference type="AlphaFoldDB" id="A0A812EXI7"/>
<evidence type="ECO:0000313" key="1">
    <source>
        <dbReference type="EMBL" id="CAE6489080.1"/>
    </source>
</evidence>
<proteinExistence type="predicted"/>
<sequence>MFEDLVKEAIRAPSAEGASAIMQSSVPNEVQGFIPNLVAQLDQGADPSVVADEALNRTFDIVESTVLTDATAHVLDKFSDRIVNLLFGEPFLRVLEQAAILVTNNIMPS</sequence>
<dbReference type="Proteomes" id="UP000655759">
    <property type="component" value="Unassembled WGS sequence"/>
</dbReference>
<dbReference type="RefSeq" id="WP_205098408.1">
    <property type="nucleotide sequence ID" value="NZ_CAJNAQ010000002.1"/>
</dbReference>
<protein>
    <submittedName>
        <fullName evidence="1">Uncharacterized protein</fullName>
    </submittedName>
</protein>
<gene>
    <name evidence="1" type="ORF">NUZ5A_20559</name>
</gene>
<evidence type="ECO:0000313" key="2">
    <source>
        <dbReference type="Proteomes" id="UP000655759"/>
    </source>
</evidence>
<accession>A0A812EXI7</accession>
<reference evidence="1" key="1">
    <citation type="submission" date="2021-02" db="EMBL/GenBank/DDBJ databases">
        <authorList>
            <person name="Han P."/>
        </authorList>
    </citation>
    <scope>NUCLEOTIDE SEQUENCE</scope>
    <source>
        <strain evidence="1">Candidatus Nitrosotenuis uzonensis 5A</strain>
    </source>
</reference>
<organism evidence="1 2">
    <name type="scientific">Candidatus Nitrosotenuis uzonensis</name>
    <dbReference type="NCBI Taxonomy" id="1407055"/>
    <lineage>
        <taxon>Archaea</taxon>
        <taxon>Nitrososphaerota</taxon>
        <taxon>Candidatus Nitrosotenuis</taxon>
    </lineage>
</organism>
<comment type="caution">
    <text evidence="1">The sequence shown here is derived from an EMBL/GenBank/DDBJ whole genome shotgun (WGS) entry which is preliminary data.</text>
</comment>
<name>A0A812EXI7_9ARCH</name>
<dbReference type="EMBL" id="CAJNAQ010000002">
    <property type="protein sequence ID" value="CAE6489080.1"/>
    <property type="molecule type" value="Genomic_DNA"/>
</dbReference>